<evidence type="ECO:0000256" key="12">
    <source>
        <dbReference type="SAM" id="MobiDB-lite"/>
    </source>
</evidence>
<dbReference type="InterPro" id="IPR011990">
    <property type="entry name" value="TPR-like_helical_dom_sf"/>
</dbReference>
<comment type="subcellular location">
    <subcellularLocation>
        <location evidence="1">Cytoplasm</location>
        <location evidence="1">Cytoskeleton</location>
        <location evidence="1">Cilium axoneme</location>
    </subcellularLocation>
</comment>
<dbReference type="PANTHER" id="PTHR23040">
    <property type="match status" value="1"/>
</dbReference>
<sequence>MSDPEVETLKSTFPSYMAEGDRLYLCGEFSKAAQSFSNALHLQDGDKNCLVARSKCFLKMGDLEKSLKDAEASLQSDPTFCKGILQKAETLYTMGDFEFALVFYHRGYKLRPDREFKVGIQKAQEAINNSVGSPSSIKLENKGDLSFLSKQAESMKAKQKPQPMKPLLYNTKIESKRKGSLKSNKTVRQLLGELYVDKEYLEKLLLDEDLVKGTIKSGLTVEDLIMTGINYLDTRCNFWRQQKPIYARERDRKLMQEKWLRDRKRHPSQTARYILKSMEDIDMLLTSGSAEGSLQKAEKVLKKVLEWNKEEVPNKDELVGNLYSCIGNAQIELGQMVAALQSHRKDLEIAKEYNLPDAKSRALDNIGRVFARVGKFQQAIDTWEEKIPLAKTTLEKTWLFHEIGRCYLELDQAWEAQNYGEKSQQYAEEEGDIEWQLNASVLVAQAQVKLRDFESAVNNFEKALEKAKLVHNNEAQRAIISALDDANKGITEELKKTNYREMLKEKTEKESNASVDLSTVTLKEKELKRGRDEPEKLMKQWSSDRIESDKDTDYEDLKDVLQRVEVEKARTDSIELNKKQSGESKILPEVGKSESREIFRRPSEELDYGLSGELSKNDTKGLEKRLPEVGREETEKLGKAREIEEIEKEYE</sequence>
<dbReference type="SUPFAM" id="SSF48452">
    <property type="entry name" value="TPR-like"/>
    <property type="match status" value="1"/>
</dbReference>
<feature type="repeat" description="TPR" evidence="10">
    <location>
        <begin position="360"/>
        <end position="393"/>
    </location>
</feature>
<evidence type="ECO:0000256" key="1">
    <source>
        <dbReference type="ARBA" id="ARBA00004430"/>
    </source>
</evidence>
<evidence type="ECO:0000256" key="3">
    <source>
        <dbReference type="ARBA" id="ARBA00022737"/>
    </source>
</evidence>
<feature type="compositionally biased region" description="Basic and acidic residues" evidence="12">
    <location>
        <begin position="615"/>
        <end position="651"/>
    </location>
</feature>
<evidence type="ECO:0000313" key="14">
    <source>
        <dbReference type="RefSeq" id="XP_020034106.1"/>
    </source>
</evidence>
<dbReference type="RefSeq" id="XP_020034106.1">
    <property type="nucleotide sequence ID" value="XM_020178517.2"/>
</dbReference>
<dbReference type="KEGG" id="ccan:109695785"/>
<proteinExistence type="predicted"/>
<gene>
    <name evidence="14" type="primary">Ttc25</name>
    <name evidence="14" type="synonym">Odad4</name>
</gene>
<feature type="coiled-coil region" evidence="11">
    <location>
        <begin position="443"/>
        <end position="470"/>
    </location>
</feature>
<evidence type="ECO:0000256" key="5">
    <source>
        <dbReference type="ARBA" id="ARBA00023212"/>
    </source>
</evidence>
<dbReference type="OrthoDB" id="10268002at2759"/>
<evidence type="ECO:0000256" key="6">
    <source>
        <dbReference type="ARBA" id="ARBA00023273"/>
    </source>
</evidence>
<dbReference type="FunFam" id="1.25.40.10:FF:000189">
    <property type="entry name" value="Tetratricopeptide repeat domain 25"/>
    <property type="match status" value="1"/>
</dbReference>
<accession>A0A8B7VQ80</accession>
<dbReference type="GO" id="GO:0097729">
    <property type="term" value="C:9+2 motile cilium"/>
    <property type="evidence" value="ECO:0007669"/>
    <property type="project" value="UniProtKB-ARBA"/>
</dbReference>
<evidence type="ECO:0000256" key="8">
    <source>
        <dbReference type="ARBA" id="ARBA00034143"/>
    </source>
</evidence>
<dbReference type="AlphaFoldDB" id="A0A8B7VQ80"/>
<protein>
    <recommendedName>
        <fullName evidence="7">Outer dynein arm-docking complex subunit 4</fullName>
    </recommendedName>
    <alternativeName>
        <fullName evidence="8">Tetratricopeptide repeat protein 25</fullName>
    </alternativeName>
</protein>
<evidence type="ECO:0000313" key="13">
    <source>
        <dbReference type="Proteomes" id="UP001732720"/>
    </source>
</evidence>
<dbReference type="Proteomes" id="UP001732720">
    <property type="component" value="Chromosome 11"/>
</dbReference>
<comment type="function">
    <text evidence="9">Component of the outer dynein arm-docking complex (ODA-DC) that mediates outer dynein arms (ODA) binding onto the doublet microtubule. Plays an essential role for the assembly of ODA-DC and for the docking of ODA in ciliary axoneme.</text>
</comment>
<keyword evidence="3" id="KW-0677">Repeat</keyword>
<dbReference type="FunFam" id="1.25.40.10:FF:000274">
    <property type="entry name" value="Tetratricopeptide repeat domain 25"/>
    <property type="match status" value="1"/>
</dbReference>
<keyword evidence="5" id="KW-0206">Cytoskeleton</keyword>
<dbReference type="GO" id="GO:0060287">
    <property type="term" value="P:epithelial cilium movement involved in determination of left/right asymmetry"/>
    <property type="evidence" value="ECO:0007669"/>
    <property type="project" value="UniProtKB-ARBA"/>
</dbReference>
<name>A0A8B7VQ80_CASCN</name>
<dbReference type="RefSeq" id="XP_020034106.1">
    <property type="nucleotide sequence ID" value="XM_020178517.1"/>
</dbReference>
<dbReference type="GO" id="GO:0036158">
    <property type="term" value="P:outer dynein arm assembly"/>
    <property type="evidence" value="ECO:0007669"/>
    <property type="project" value="UniProtKB-ARBA"/>
</dbReference>
<evidence type="ECO:0000256" key="7">
    <source>
        <dbReference type="ARBA" id="ARBA00034139"/>
    </source>
</evidence>
<keyword evidence="13" id="KW-1185">Reference proteome</keyword>
<feature type="region of interest" description="Disordered" evidence="12">
    <location>
        <begin position="526"/>
        <end position="549"/>
    </location>
</feature>
<dbReference type="Gene3D" id="1.25.40.10">
    <property type="entry name" value="Tetratricopeptide repeat domain"/>
    <property type="match status" value="2"/>
</dbReference>
<evidence type="ECO:0000256" key="11">
    <source>
        <dbReference type="SAM" id="Coils"/>
    </source>
</evidence>
<dbReference type="InterPro" id="IPR019734">
    <property type="entry name" value="TPR_rpt"/>
</dbReference>
<evidence type="ECO:0000256" key="4">
    <source>
        <dbReference type="ARBA" id="ARBA00022803"/>
    </source>
</evidence>
<dbReference type="GO" id="GO:0005930">
    <property type="term" value="C:axoneme"/>
    <property type="evidence" value="ECO:0007669"/>
    <property type="project" value="UniProtKB-SubCell"/>
</dbReference>
<dbReference type="GeneID" id="109695785"/>
<keyword evidence="11" id="KW-0175">Coiled coil</keyword>
<evidence type="ECO:0000256" key="9">
    <source>
        <dbReference type="ARBA" id="ARBA00055465"/>
    </source>
</evidence>
<reference evidence="14" key="1">
    <citation type="submission" date="2025-08" db="UniProtKB">
        <authorList>
            <consortium name="RefSeq"/>
        </authorList>
    </citation>
    <scope>IDENTIFICATION</scope>
    <source>
        <tissue evidence="14">Leukocyte</tissue>
    </source>
</reference>
<keyword evidence="4 10" id="KW-0802">TPR repeat</keyword>
<dbReference type="GO" id="GO:0005576">
    <property type="term" value="C:extracellular region"/>
    <property type="evidence" value="ECO:0007669"/>
    <property type="project" value="GOC"/>
</dbReference>
<dbReference type="CTD" id="83538"/>
<organism evidence="14">
    <name type="scientific">Castor canadensis</name>
    <name type="common">American beaver</name>
    <dbReference type="NCBI Taxonomy" id="51338"/>
    <lineage>
        <taxon>Eukaryota</taxon>
        <taxon>Metazoa</taxon>
        <taxon>Chordata</taxon>
        <taxon>Craniata</taxon>
        <taxon>Vertebrata</taxon>
        <taxon>Euteleostomi</taxon>
        <taxon>Mammalia</taxon>
        <taxon>Eutheria</taxon>
        <taxon>Euarchontoglires</taxon>
        <taxon>Glires</taxon>
        <taxon>Rodentia</taxon>
        <taxon>Castorimorpha</taxon>
        <taxon>Castoridae</taxon>
        <taxon>Castor</taxon>
    </lineage>
</organism>
<keyword evidence="6" id="KW-0966">Cell projection</keyword>
<dbReference type="SMART" id="SM00028">
    <property type="entry name" value="TPR"/>
    <property type="match status" value="7"/>
</dbReference>
<evidence type="ECO:0000256" key="2">
    <source>
        <dbReference type="ARBA" id="ARBA00022490"/>
    </source>
</evidence>
<dbReference type="PROSITE" id="PS50005">
    <property type="entry name" value="TPR"/>
    <property type="match status" value="1"/>
</dbReference>
<dbReference type="InterPro" id="IPR040111">
    <property type="entry name" value="ODAD4"/>
</dbReference>
<keyword evidence="2" id="KW-0963">Cytoplasm</keyword>
<evidence type="ECO:0000256" key="10">
    <source>
        <dbReference type="PROSITE-ProRule" id="PRU00339"/>
    </source>
</evidence>
<feature type="compositionally biased region" description="Basic and acidic residues" evidence="12">
    <location>
        <begin position="591"/>
        <end position="604"/>
    </location>
</feature>
<dbReference type="PANTHER" id="PTHR23040:SF1">
    <property type="entry name" value="OUTER DYNEIN ARM-DOCKING COMPLEX SUBUNIT 4"/>
    <property type="match status" value="1"/>
</dbReference>
<feature type="region of interest" description="Disordered" evidence="12">
    <location>
        <begin position="584"/>
        <end position="651"/>
    </location>
</feature>